<reference evidence="6 7" key="1">
    <citation type="submission" date="2023-08" db="EMBL/GenBank/DDBJ databases">
        <title>Implementing the SeqCode for naming new Mesorhizobium species isolated from Vachellia karroo root nodules.</title>
        <authorList>
            <person name="Van Lill M."/>
        </authorList>
    </citation>
    <scope>NUCLEOTIDE SEQUENCE [LARGE SCALE GENOMIC DNA]</scope>
    <source>
        <strain evidence="6 7">VK24D</strain>
    </source>
</reference>
<name>A0ABU4XZT4_9HYPH</name>
<dbReference type="Proteomes" id="UP001287059">
    <property type="component" value="Unassembled WGS sequence"/>
</dbReference>
<evidence type="ECO:0000256" key="1">
    <source>
        <dbReference type="ARBA" id="ARBA00022491"/>
    </source>
</evidence>
<feature type="domain" description="HTH lacI-type" evidence="5">
    <location>
        <begin position="11"/>
        <end position="65"/>
    </location>
</feature>
<evidence type="ECO:0000256" key="2">
    <source>
        <dbReference type="ARBA" id="ARBA00023015"/>
    </source>
</evidence>
<dbReference type="InterPro" id="IPR010982">
    <property type="entry name" value="Lambda_DNA-bd_dom_sf"/>
</dbReference>
<evidence type="ECO:0000313" key="7">
    <source>
        <dbReference type="Proteomes" id="UP001287059"/>
    </source>
</evidence>
<keyword evidence="4" id="KW-0804">Transcription</keyword>
<dbReference type="RefSeq" id="WP_320287925.1">
    <property type="nucleotide sequence ID" value="NZ_JAVIIW010000014.1"/>
</dbReference>
<comment type="caution">
    <text evidence="6">The sequence shown here is derived from an EMBL/GenBank/DDBJ whole genome shotgun (WGS) entry which is preliminary data.</text>
</comment>
<proteinExistence type="predicted"/>
<evidence type="ECO:0000256" key="4">
    <source>
        <dbReference type="ARBA" id="ARBA00023163"/>
    </source>
</evidence>
<dbReference type="PANTHER" id="PTHR30146">
    <property type="entry name" value="LACI-RELATED TRANSCRIPTIONAL REPRESSOR"/>
    <property type="match status" value="1"/>
</dbReference>
<accession>A0ABU4XZT4</accession>
<dbReference type="InterPro" id="IPR046335">
    <property type="entry name" value="LacI/GalR-like_sensor"/>
</dbReference>
<keyword evidence="7" id="KW-1185">Reference proteome</keyword>
<dbReference type="Gene3D" id="1.10.260.40">
    <property type="entry name" value="lambda repressor-like DNA-binding domains"/>
    <property type="match status" value="1"/>
</dbReference>
<evidence type="ECO:0000313" key="6">
    <source>
        <dbReference type="EMBL" id="MDX8479588.1"/>
    </source>
</evidence>
<dbReference type="SUPFAM" id="SSF47413">
    <property type="entry name" value="lambda repressor-like DNA-binding domains"/>
    <property type="match status" value="1"/>
</dbReference>
<dbReference type="GO" id="GO:0003677">
    <property type="term" value="F:DNA binding"/>
    <property type="evidence" value="ECO:0007669"/>
    <property type="project" value="UniProtKB-KW"/>
</dbReference>
<protein>
    <submittedName>
        <fullName evidence="6">LacI family DNA-binding transcriptional regulator</fullName>
    </submittedName>
</protein>
<keyword evidence="3 6" id="KW-0238">DNA-binding</keyword>
<gene>
    <name evidence="6" type="ORF">RFN28_14020</name>
</gene>
<dbReference type="Pfam" id="PF00356">
    <property type="entry name" value="LacI"/>
    <property type="match status" value="1"/>
</dbReference>
<dbReference type="PANTHER" id="PTHR30146:SF148">
    <property type="entry name" value="HTH-TYPE TRANSCRIPTIONAL REPRESSOR PURR-RELATED"/>
    <property type="match status" value="1"/>
</dbReference>
<dbReference type="SUPFAM" id="SSF53822">
    <property type="entry name" value="Periplasmic binding protein-like I"/>
    <property type="match status" value="1"/>
</dbReference>
<evidence type="ECO:0000259" key="5">
    <source>
        <dbReference type="PROSITE" id="PS50932"/>
    </source>
</evidence>
<dbReference type="InterPro" id="IPR028082">
    <property type="entry name" value="Peripla_BP_I"/>
</dbReference>
<dbReference type="Pfam" id="PF13377">
    <property type="entry name" value="Peripla_BP_3"/>
    <property type="match status" value="1"/>
</dbReference>
<sequence length="354" mass="38381">MAQKEAQQRRPSIHDVASHAGVSAATVSKVLSGVTTVKPENAQRVLDAVELLGYRVDPLASDMRRAKRRIIGAIMPEFESEFFGQMVSELEGLAEQRGYTLVAASSRESEAREKEILARMHDWRVAGVVLAPVRNEHGPAAAFMKANGMTGVLIDRVLADDAFDTVSADSAAASAEVARALVGMGHRHVLVVGLGEQAATVRARLEGFRRTALELAPDIRIDVVLCESDVGPLRALLHDYFSKGTERPTAVYSLFLKGTLVALSEFRRRGWHCPNDISLVGFDDAEWMQVTWPAIAAVVQPVREIATNAMEVLFRRIEGEGGPPTARLEPCKVLMRESVGSPGSVPHSGGGDRQ</sequence>
<dbReference type="CDD" id="cd06267">
    <property type="entry name" value="PBP1_LacI_sugar_binding-like"/>
    <property type="match status" value="1"/>
</dbReference>
<evidence type="ECO:0000256" key="3">
    <source>
        <dbReference type="ARBA" id="ARBA00023125"/>
    </source>
</evidence>
<dbReference type="SMART" id="SM00354">
    <property type="entry name" value="HTH_LACI"/>
    <property type="match status" value="1"/>
</dbReference>
<dbReference type="CDD" id="cd01392">
    <property type="entry name" value="HTH_LacI"/>
    <property type="match status" value="1"/>
</dbReference>
<dbReference type="Gene3D" id="3.40.50.2300">
    <property type="match status" value="2"/>
</dbReference>
<keyword evidence="1" id="KW-0678">Repressor</keyword>
<dbReference type="PROSITE" id="PS00356">
    <property type="entry name" value="HTH_LACI_1"/>
    <property type="match status" value="1"/>
</dbReference>
<organism evidence="6 7">
    <name type="scientific">Mesorhizobium album</name>
    <dbReference type="NCBI Taxonomy" id="3072314"/>
    <lineage>
        <taxon>Bacteria</taxon>
        <taxon>Pseudomonadati</taxon>
        <taxon>Pseudomonadota</taxon>
        <taxon>Alphaproteobacteria</taxon>
        <taxon>Hyphomicrobiales</taxon>
        <taxon>Phyllobacteriaceae</taxon>
        <taxon>Mesorhizobium</taxon>
    </lineage>
</organism>
<dbReference type="PROSITE" id="PS50932">
    <property type="entry name" value="HTH_LACI_2"/>
    <property type="match status" value="1"/>
</dbReference>
<keyword evidence="2" id="KW-0805">Transcription regulation</keyword>
<dbReference type="InterPro" id="IPR000843">
    <property type="entry name" value="HTH_LacI"/>
</dbReference>
<dbReference type="EMBL" id="JAVIIW010000014">
    <property type="protein sequence ID" value="MDX8479588.1"/>
    <property type="molecule type" value="Genomic_DNA"/>
</dbReference>